<proteinExistence type="predicted"/>
<protein>
    <submittedName>
        <fullName evidence="8">DMBT1 protein</fullName>
    </submittedName>
</protein>
<feature type="disulfide bond" evidence="5">
    <location>
        <begin position="315"/>
        <end position="325"/>
    </location>
</feature>
<dbReference type="SUPFAM" id="SSF56487">
    <property type="entry name" value="SRCR-like"/>
    <property type="match status" value="4"/>
</dbReference>
<feature type="disulfide bond" evidence="5">
    <location>
        <begin position="104"/>
        <end position="114"/>
    </location>
</feature>
<dbReference type="Proteomes" id="UP000838412">
    <property type="component" value="Unassembled WGS sequence"/>
</dbReference>
<keyword evidence="9" id="KW-1185">Reference proteome</keyword>
<gene>
    <name evidence="8" type="primary">DMBT1</name>
    <name evidence="8" type="ORF">BLAG_LOCUS26407</name>
</gene>
<feature type="disulfide bond" evidence="5">
    <location>
        <begin position="419"/>
        <end position="429"/>
    </location>
</feature>
<keyword evidence="3 5" id="KW-1015">Disulfide bond</keyword>
<feature type="domain" description="SRCR" evidence="7">
    <location>
        <begin position="35"/>
        <end position="136"/>
    </location>
</feature>
<evidence type="ECO:0000259" key="7">
    <source>
        <dbReference type="PROSITE" id="PS50287"/>
    </source>
</evidence>
<evidence type="ECO:0000256" key="6">
    <source>
        <dbReference type="SAM" id="MobiDB-lite"/>
    </source>
</evidence>
<dbReference type="AlphaFoldDB" id="A0A8S4MPD2"/>
<dbReference type="InterPro" id="IPR036772">
    <property type="entry name" value="SRCR-like_dom_sf"/>
</dbReference>
<dbReference type="Gene3D" id="3.10.250.10">
    <property type="entry name" value="SRCR-like domain"/>
    <property type="match status" value="4"/>
</dbReference>
<reference evidence="8" key="1">
    <citation type="submission" date="2022-01" db="EMBL/GenBank/DDBJ databases">
        <authorList>
            <person name="Braso-Vives M."/>
        </authorList>
    </citation>
    <scope>NUCLEOTIDE SEQUENCE</scope>
</reference>
<dbReference type="EMBL" id="CAKMNS010000444">
    <property type="protein sequence ID" value="CAH1277686.1"/>
    <property type="molecule type" value="Genomic_DNA"/>
</dbReference>
<dbReference type="InterPro" id="IPR001190">
    <property type="entry name" value="SRCR"/>
</dbReference>
<name>A0A8S4MPD2_BRALA</name>
<feature type="disulfide bond" evidence="5">
    <location>
        <begin position="211"/>
        <end position="221"/>
    </location>
</feature>
<dbReference type="PANTHER" id="PTHR19331">
    <property type="entry name" value="SCAVENGER RECEPTOR DOMAIN-CONTAINING"/>
    <property type="match status" value="1"/>
</dbReference>
<dbReference type="Pfam" id="PF00530">
    <property type="entry name" value="SRCR"/>
    <property type="match status" value="4"/>
</dbReference>
<comment type="caution">
    <text evidence="8">The sequence shown here is derived from an EMBL/GenBank/DDBJ whole genome shotgun (WGS) entry which is preliminary data.</text>
</comment>
<comment type="caution">
    <text evidence="5">Lacks conserved residue(s) required for the propagation of feature annotation.</text>
</comment>
<dbReference type="PROSITE" id="PS00420">
    <property type="entry name" value="SRCR_1"/>
    <property type="match status" value="3"/>
</dbReference>
<keyword evidence="2" id="KW-0677">Repeat</keyword>
<evidence type="ECO:0000256" key="3">
    <source>
        <dbReference type="ARBA" id="ARBA00023157"/>
    </source>
</evidence>
<feature type="compositionally biased region" description="Polar residues" evidence="6">
    <location>
        <begin position="1"/>
        <end position="29"/>
    </location>
</feature>
<keyword evidence="4" id="KW-0325">Glycoprotein</keyword>
<evidence type="ECO:0000256" key="2">
    <source>
        <dbReference type="ARBA" id="ARBA00022737"/>
    </source>
</evidence>
<dbReference type="PRINTS" id="PR00258">
    <property type="entry name" value="SPERACTRCPTR"/>
</dbReference>
<organism evidence="8 9">
    <name type="scientific">Branchiostoma lanceolatum</name>
    <name type="common">Common lancelet</name>
    <name type="synonym">Amphioxus lanceolatum</name>
    <dbReference type="NCBI Taxonomy" id="7740"/>
    <lineage>
        <taxon>Eukaryota</taxon>
        <taxon>Metazoa</taxon>
        <taxon>Chordata</taxon>
        <taxon>Cephalochordata</taxon>
        <taxon>Leptocardii</taxon>
        <taxon>Amphioxiformes</taxon>
        <taxon>Branchiostomatidae</taxon>
        <taxon>Branchiostoma</taxon>
    </lineage>
</organism>
<evidence type="ECO:0000256" key="1">
    <source>
        <dbReference type="ARBA" id="ARBA00022729"/>
    </source>
</evidence>
<evidence type="ECO:0000313" key="9">
    <source>
        <dbReference type="Proteomes" id="UP000838412"/>
    </source>
</evidence>
<dbReference type="FunFam" id="3.10.250.10:FF:000005">
    <property type="entry name" value="Neurotrypsin isoform A"/>
    <property type="match status" value="4"/>
</dbReference>
<dbReference type="GO" id="GO:0016020">
    <property type="term" value="C:membrane"/>
    <property type="evidence" value="ECO:0007669"/>
    <property type="project" value="InterPro"/>
</dbReference>
<feature type="region of interest" description="Disordered" evidence="6">
    <location>
        <begin position="509"/>
        <end position="529"/>
    </location>
</feature>
<dbReference type="SMART" id="SM00202">
    <property type="entry name" value="SR"/>
    <property type="match status" value="4"/>
</dbReference>
<evidence type="ECO:0000256" key="4">
    <source>
        <dbReference type="ARBA" id="ARBA00023180"/>
    </source>
</evidence>
<accession>A0A8S4MPD2</accession>
<feature type="non-terminal residue" evidence="8">
    <location>
        <position position="1"/>
    </location>
</feature>
<feature type="region of interest" description="Disordered" evidence="6">
    <location>
        <begin position="1"/>
        <end position="30"/>
    </location>
</feature>
<feature type="domain" description="SRCR" evidence="7">
    <location>
        <begin position="350"/>
        <end position="451"/>
    </location>
</feature>
<evidence type="ECO:0000256" key="5">
    <source>
        <dbReference type="PROSITE-ProRule" id="PRU00196"/>
    </source>
</evidence>
<sequence length="529" mass="57140">CPCHGSGTTDIGSPTSATPGTNDNPSTDQGALFDVRLENGRSANEGRLEIFFNGKWGTVCSHGWTLVDANVVCRQLGYPCADITTTWASHGEGTGRIWFRDAACKGNEARLADCPHSSWGYAASCGHSQDVGVVCRPYVRLVGGSSNNEGRVEIFYNGEWGTVCSGYYWDLTEAYVVCRQLGYPCAGLGTTWASFGEGTGRIWLRLGYSGCSGHEARLADCRHEGWGDVSRCNHGQDVGVVCRAYVRLVDGRSASEGRLEIFYNGEWGTVCSHNWHLTDAYVVCRQLGYPCAYLTTTWASFGEGTGRIWFRDAACTGNEARLADCPHSLWGYAASCAHSQDVGIVCRPYVRLVGGSSSNEGRVEIFYNGEWGTVCSYSWDLADASVVCRQLGYHCAGSTTTWASFGEGTGQIWLRYVRCSGHEARLADCSHYGWGDASGCNHGKDVGVICRKCCLEESDEQPGAMGTPSPYLLFTSGPPVTPVQSNDSIGGSSPEPLRCCERYPPMPSGLSLHQDSPAPRPCARGNCGR</sequence>
<keyword evidence="1" id="KW-0732">Signal</keyword>
<feature type="domain" description="SRCR" evidence="7">
    <location>
        <begin position="246"/>
        <end position="347"/>
    </location>
</feature>
<dbReference type="OrthoDB" id="536948at2759"/>
<evidence type="ECO:0000313" key="8">
    <source>
        <dbReference type="EMBL" id="CAH1277686.1"/>
    </source>
</evidence>
<dbReference type="PANTHER" id="PTHR19331:SF465">
    <property type="entry name" value="EGG PEPTIDE SPERACT RECEPTOR"/>
    <property type="match status" value="1"/>
</dbReference>
<dbReference type="PROSITE" id="PS50287">
    <property type="entry name" value="SRCR_2"/>
    <property type="match status" value="4"/>
</dbReference>
<feature type="domain" description="SRCR" evidence="7">
    <location>
        <begin position="139"/>
        <end position="243"/>
    </location>
</feature>